<dbReference type="PANTHER" id="PTHR43356:SF2">
    <property type="entry name" value="PHOSPHATE ACETYLTRANSFERASE"/>
    <property type="match status" value="1"/>
</dbReference>
<dbReference type="EMBL" id="SDIK01000086">
    <property type="protein sequence ID" value="TXJ58918.1"/>
    <property type="molecule type" value="Genomic_DNA"/>
</dbReference>
<evidence type="ECO:0000256" key="1">
    <source>
        <dbReference type="ARBA" id="ARBA00005656"/>
    </source>
</evidence>
<name>A0A5C8GCA0_9BACT</name>
<evidence type="ECO:0000259" key="4">
    <source>
        <dbReference type="Pfam" id="PF01515"/>
    </source>
</evidence>
<reference evidence="6" key="1">
    <citation type="submission" date="2019-05" db="EMBL/GenBank/DDBJ databases">
        <title>Prevotella brunnea sp. nov., isolated from a wound of a patient.</title>
        <authorList>
            <person name="Buhl M."/>
        </authorList>
    </citation>
    <scope>NUCLEOTIDE SEQUENCE [LARGE SCALE GENOMIC DNA]</scope>
    <source>
        <strain evidence="6">A2672</strain>
    </source>
</reference>
<dbReference type="SUPFAM" id="SSF53659">
    <property type="entry name" value="Isocitrate/Isopropylmalate dehydrogenase-like"/>
    <property type="match status" value="1"/>
</dbReference>
<dbReference type="Pfam" id="PF01515">
    <property type="entry name" value="PTA_PTB"/>
    <property type="match status" value="1"/>
</dbReference>
<gene>
    <name evidence="5" type="ORF">ETF27_10090</name>
</gene>
<dbReference type="InterPro" id="IPR002505">
    <property type="entry name" value="PTA_PTB"/>
</dbReference>
<keyword evidence="6" id="KW-1185">Reference proteome</keyword>
<dbReference type="InterPro" id="IPR050500">
    <property type="entry name" value="Phos_Acetyltrans/Butyryltrans"/>
</dbReference>
<dbReference type="OrthoDB" id="9774179at2"/>
<dbReference type="InterPro" id="IPR012147">
    <property type="entry name" value="P_Ac_Bu_trans"/>
</dbReference>
<sequence>MMKPASPIEDFSRLADYLGEHKIKRTAAVAWPEDDHTRDAVEKAANAGFLNPIMIGSEATTDRYKGRFSTLTADSPEDASEQSVRLVQEGEAQVLMKGFVNTDVLLRAVLNKEKGILPKGKVLTHVSAAMISNYHKLLFFTDPAVIPYPTQEQRVAQVEYIVNICHKFHVACPKVSLIHCTEKPDERHFPFTVGYEEIKRMAREGKFGTCIVDGPLDLKTSCSPEALQAKKIASPIEGDADALVFPDIEAGNVFYKTITLFAQTETAAVLQGTKVPVVLPSRGDSVQSKFYSLALATLITTDNEQDL</sequence>
<comment type="caution">
    <text evidence="5">The sequence shown here is derived from an EMBL/GenBank/DDBJ whole genome shotgun (WGS) entry which is preliminary data.</text>
</comment>
<accession>A0A5C8GCA0</accession>
<protein>
    <submittedName>
        <fullName evidence="5">Phosphate butyryltransferase</fullName>
    </submittedName>
</protein>
<evidence type="ECO:0000313" key="5">
    <source>
        <dbReference type="EMBL" id="TXJ58918.1"/>
    </source>
</evidence>
<comment type="similarity">
    <text evidence="1">Belongs to the phosphate acetyltransferase and butyryltransferase family.</text>
</comment>
<keyword evidence="3" id="KW-0012">Acyltransferase</keyword>
<dbReference type="PIRSF" id="PIRSF000428">
    <property type="entry name" value="P_Ac_trans"/>
    <property type="match status" value="1"/>
</dbReference>
<keyword evidence="2 5" id="KW-0808">Transferase</keyword>
<organism evidence="5 6">
    <name type="scientific">Prevotella brunnea</name>
    <dbReference type="NCBI Taxonomy" id="2508867"/>
    <lineage>
        <taxon>Bacteria</taxon>
        <taxon>Pseudomonadati</taxon>
        <taxon>Bacteroidota</taxon>
        <taxon>Bacteroidia</taxon>
        <taxon>Bacteroidales</taxon>
        <taxon>Prevotellaceae</taxon>
        <taxon>Prevotella</taxon>
    </lineage>
</organism>
<feature type="domain" description="Phosphate acetyl/butaryl transferase" evidence="4">
    <location>
        <begin position="77"/>
        <end position="296"/>
    </location>
</feature>
<evidence type="ECO:0000256" key="2">
    <source>
        <dbReference type="ARBA" id="ARBA00022679"/>
    </source>
</evidence>
<evidence type="ECO:0000313" key="6">
    <source>
        <dbReference type="Proteomes" id="UP000321612"/>
    </source>
</evidence>
<proteinExistence type="inferred from homology"/>
<dbReference type="Gene3D" id="3.40.718.10">
    <property type="entry name" value="Isopropylmalate Dehydrogenase"/>
    <property type="match status" value="1"/>
</dbReference>
<dbReference type="Proteomes" id="UP000321612">
    <property type="component" value="Unassembled WGS sequence"/>
</dbReference>
<dbReference type="RefSeq" id="WP_147785779.1">
    <property type="nucleotide sequence ID" value="NZ_SDIK01000086.1"/>
</dbReference>
<dbReference type="GO" id="GO:0016746">
    <property type="term" value="F:acyltransferase activity"/>
    <property type="evidence" value="ECO:0007669"/>
    <property type="project" value="UniProtKB-KW"/>
</dbReference>
<evidence type="ECO:0000256" key="3">
    <source>
        <dbReference type="ARBA" id="ARBA00023315"/>
    </source>
</evidence>
<dbReference type="PANTHER" id="PTHR43356">
    <property type="entry name" value="PHOSPHATE ACETYLTRANSFERASE"/>
    <property type="match status" value="1"/>
</dbReference>
<dbReference type="AlphaFoldDB" id="A0A5C8GCA0"/>